<evidence type="ECO:0000313" key="2">
    <source>
        <dbReference type="EMBL" id="KAK9990739.1"/>
    </source>
</evidence>
<dbReference type="InterPro" id="IPR002156">
    <property type="entry name" value="RNaseH_domain"/>
</dbReference>
<organism evidence="2 3">
    <name type="scientific">Lithocarpus litseifolius</name>
    <dbReference type="NCBI Taxonomy" id="425828"/>
    <lineage>
        <taxon>Eukaryota</taxon>
        <taxon>Viridiplantae</taxon>
        <taxon>Streptophyta</taxon>
        <taxon>Embryophyta</taxon>
        <taxon>Tracheophyta</taxon>
        <taxon>Spermatophyta</taxon>
        <taxon>Magnoliopsida</taxon>
        <taxon>eudicotyledons</taxon>
        <taxon>Gunneridae</taxon>
        <taxon>Pentapetalae</taxon>
        <taxon>rosids</taxon>
        <taxon>fabids</taxon>
        <taxon>Fagales</taxon>
        <taxon>Fagaceae</taxon>
        <taxon>Lithocarpus</taxon>
    </lineage>
</organism>
<dbReference type="InterPro" id="IPR012337">
    <property type="entry name" value="RNaseH-like_sf"/>
</dbReference>
<dbReference type="GO" id="GO:0003676">
    <property type="term" value="F:nucleic acid binding"/>
    <property type="evidence" value="ECO:0007669"/>
    <property type="project" value="InterPro"/>
</dbReference>
<dbReference type="GO" id="GO:0004523">
    <property type="term" value="F:RNA-DNA hybrid ribonuclease activity"/>
    <property type="evidence" value="ECO:0007669"/>
    <property type="project" value="InterPro"/>
</dbReference>
<dbReference type="CDD" id="cd06222">
    <property type="entry name" value="RNase_H_like"/>
    <property type="match status" value="1"/>
</dbReference>
<dbReference type="Gene3D" id="3.30.420.10">
    <property type="entry name" value="Ribonuclease H-like superfamily/Ribonuclease H"/>
    <property type="match status" value="1"/>
</dbReference>
<comment type="caution">
    <text evidence="2">The sequence shown here is derived from an EMBL/GenBank/DDBJ whole genome shotgun (WGS) entry which is preliminary data.</text>
</comment>
<dbReference type="AlphaFoldDB" id="A0AAW2C168"/>
<feature type="domain" description="RNase H type-1" evidence="1">
    <location>
        <begin position="37"/>
        <end position="167"/>
    </location>
</feature>
<dbReference type="Pfam" id="PF13456">
    <property type="entry name" value="RVT_3"/>
    <property type="match status" value="1"/>
</dbReference>
<dbReference type="InterPro" id="IPR044730">
    <property type="entry name" value="RNase_H-like_dom_plant"/>
</dbReference>
<dbReference type="InterPro" id="IPR053151">
    <property type="entry name" value="RNase_H-like"/>
</dbReference>
<dbReference type="InterPro" id="IPR036397">
    <property type="entry name" value="RNaseH_sf"/>
</dbReference>
<dbReference type="PROSITE" id="PS50879">
    <property type="entry name" value="RNASE_H_1"/>
    <property type="match status" value="1"/>
</dbReference>
<sequence>MLDKVCLGQAKEYFYCVSKAKQVTSKAVIPIKWNKPIPGWHKLNTDGASLGNPGKAGGGGLIRNSDGVWIRGYSRSIGYTTSVMAELWALRDGLSLAIQLGIRNLVVELDAKVIVKMLNNADNSNKKFSPLLFDCRSLMARFTQVQVAHVFREANRCADYLAKNGCCMREDFVIFDVSPSNELDNLLVFDRNGLYCYRQVASTLASVVSL</sequence>
<dbReference type="SUPFAM" id="SSF53098">
    <property type="entry name" value="Ribonuclease H-like"/>
    <property type="match status" value="1"/>
</dbReference>
<reference evidence="2 3" key="1">
    <citation type="submission" date="2024-01" db="EMBL/GenBank/DDBJ databases">
        <title>A telomere-to-telomere, gap-free genome of sweet tea (Lithocarpus litseifolius).</title>
        <authorList>
            <person name="Zhou J."/>
        </authorList>
    </citation>
    <scope>NUCLEOTIDE SEQUENCE [LARGE SCALE GENOMIC DNA]</scope>
    <source>
        <strain evidence="2">Zhou-2022a</strain>
        <tissue evidence="2">Leaf</tissue>
    </source>
</reference>
<evidence type="ECO:0000259" key="1">
    <source>
        <dbReference type="PROSITE" id="PS50879"/>
    </source>
</evidence>
<gene>
    <name evidence="2" type="ORF">SO802_025724</name>
</gene>
<dbReference type="Proteomes" id="UP001459277">
    <property type="component" value="Unassembled WGS sequence"/>
</dbReference>
<proteinExistence type="predicted"/>
<dbReference type="EMBL" id="JAZDWU010000009">
    <property type="protein sequence ID" value="KAK9990739.1"/>
    <property type="molecule type" value="Genomic_DNA"/>
</dbReference>
<dbReference type="PANTHER" id="PTHR47723">
    <property type="entry name" value="OS05G0353850 PROTEIN"/>
    <property type="match status" value="1"/>
</dbReference>
<name>A0AAW2C168_9ROSI</name>
<keyword evidence="3" id="KW-1185">Reference proteome</keyword>
<protein>
    <recommendedName>
        <fullName evidence="1">RNase H type-1 domain-containing protein</fullName>
    </recommendedName>
</protein>
<accession>A0AAW2C168</accession>
<evidence type="ECO:0000313" key="3">
    <source>
        <dbReference type="Proteomes" id="UP001459277"/>
    </source>
</evidence>
<dbReference type="PANTHER" id="PTHR47723:SF19">
    <property type="entry name" value="POLYNUCLEOTIDYL TRANSFERASE, RIBONUCLEASE H-LIKE SUPERFAMILY PROTEIN"/>
    <property type="match status" value="1"/>
</dbReference>